<dbReference type="InterPro" id="IPR010935">
    <property type="entry name" value="SMC_hinge"/>
</dbReference>
<feature type="compositionally biased region" description="Low complexity" evidence="10">
    <location>
        <begin position="1214"/>
        <end position="1226"/>
    </location>
</feature>
<dbReference type="STRING" id="109895.A0A507E6Z8"/>
<dbReference type="CDD" id="cd03272">
    <property type="entry name" value="ABC_SMC3_euk"/>
    <property type="match status" value="1"/>
</dbReference>
<sequence>MYIKQIVIQGFKSYKDQTALEPFSPQHNVVVGRNGSGKSNFFCAIRFALSDAYSNMTREERQSLLHEGTGPATLSAFVEVIFDNTDQRFPTGKEEVVLRRTIGLKKDEYSLDKKSITKTEVLSLFETAGFSRSNPYYIVPQGRITALTNAKDAERLQLLKEVAGTRVYEQRRQESLKIMEETDHKRSKIDELLDVIEERLEELESEKEELKQFQDLDRERRCLEYTIYTREQNELNENLEELEEVRRNEVDDSNQRQAQLNEREQNIANIERQIRDTKTEISLIVAERGQADDDRQEYIKAKAHLELIIKDLQDNMTNSLASKTKLQKDLADIQKKVDAKQKEVDDIRPRFEEALRIEITLKERQESGDLERTALYSKQGRTKQFKTKVDRDVYLKHEITTTETNIVSHQNQCSELEEQLEEHRGQVLEMERSIEDVRGRVEARKEEARALIEEEANLRRQRNTLDEKRKELWREESRSIVSAQNAKVEADKCERSLYSMMDKVTGDGLRAIQKIVARENIQGVYGPLYNLFEVDKTFQTAVEVIAGGSLWHVVVDNDQTALNILRHLNRERGGRVTFMPLNRLHPKKTTFPQSNDAVVMLNKLRFDEQYRPAFEQVFGKALICPTLEVASGYARTQGLNCVTLHGDRAERKGALTGGFHDTKRSKLELISKLKELRNTQIREEENAQSLHAEISRVDQEITQCRGKMAELEHQRRALSSTVTSAGEAERIAKEKAILEGIILRKETSLATLRSTIKNMEAQVAAFRAELRSAFTKTLSSEEQARLEELSVEMLQIEADLSTATENRAKLESRKKILEFELSQNLLRKRTDLSVQLENLSTMDPDGNGGLVGDRQSELASIEAKIEQTSSRIVEIDEQVEELNGELRKALEKLDNAKTEQQNAAKTLERHRLVLEKYVSKKTSLLKRKEDCVRSIRELGVLPDDAWERFEGFESNTLLKKLHGVNESLKEYSHVNTKAFEQYLNFTKQRDSLEKRKEELDTSASAIQDLIANLDQRKDEAIERTFTQVAGFFQEVWAKLVPGGTAELIMLRRADGSSATQDEEILSDAEETPEPEPTGHRAARNRSAIDQYTGISIALTFDSTQASSSAPLRMPQLSGGQKSLVALALIFAIQRCDPAPFYLFDEIDAALDAQYRTAVAAMIHSLAPTAQFITTTFRPELLQHADKFYGVTFVNKVSRVQAISKEDAKRFVDETANPTAAAAPDDASQGMTSPMTATVGGMVG</sequence>
<evidence type="ECO:0000313" key="12">
    <source>
        <dbReference type="EMBL" id="TPX59672.1"/>
    </source>
</evidence>
<name>A0A507E6Z8_9FUNG</name>
<evidence type="ECO:0000256" key="10">
    <source>
        <dbReference type="SAM" id="MobiDB-lite"/>
    </source>
</evidence>
<dbReference type="SUPFAM" id="SSF75553">
    <property type="entry name" value="Smc hinge domain"/>
    <property type="match status" value="1"/>
</dbReference>
<dbReference type="Gene3D" id="1.20.1060.20">
    <property type="match status" value="1"/>
</dbReference>
<dbReference type="GO" id="GO:0051276">
    <property type="term" value="P:chromosome organization"/>
    <property type="evidence" value="ECO:0007669"/>
    <property type="project" value="InterPro"/>
</dbReference>
<evidence type="ECO:0000256" key="4">
    <source>
        <dbReference type="ARBA" id="ARBA00022776"/>
    </source>
</evidence>
<dbReference type="SMART" id="SM00968">
    <property type="entry name" value="SMC_hinge"/>
    <property type="match status" value="1"/>
</dbReference>
<keyword evidence="13" id="KW-1185">Reference proteome</keyword>
<evidence type="ECO:0000256" key="9">
    <source>
        <dbReference type="SAM" id="Coils"/>
    </source>
</evidence>
<dbReference type="Gene3D" id="3.40.50.300">
    <property type="entry name" value="P-loop containing nucleotide triphosphate hydrolases"/>
    <property type="match status" value="2"/>
</dbReference>
<dbReference type="FunFam" id="3.40.50.300:FF:000370">
    <property type="entry name" value="Structural maintenance of chromosomes 3"/>
    <property type="match status" value="1"/>
</dbReference>
<evidence type="ECO:0000256" key="6">
    <source>
        <dbReference type="ARBA" id="ARBA00023242"/>
    </source>
</evidence>
<keyword evidence="3" id="KW-0132">Cell division</keyword>
<dbReference type="GO" id="GO:0016887">
    <property type="term" value="F:ATP hydrolysis activity"/>
    <property type="evidence" value="ECO:0007669"/>
    <property type="project" value="InterPro"/>
</dbReference>
<dbReference type="PANTHER" id="PTHR43977">
    <property type="entry name" value="STRUCTURAL MAINTENANCE OF CHROMOSOMES PROTEIN 3"/>
    <property type="match status" value="1"/>
</dbReference>
<comment type="similarity">
    <text evidence="2">Belongs to the SMC family. SMC3 subfamily.</text>
</comment>
<comment type="subcellular location">
    <subcellularLocation>
        <location evidence="1 8">Nucleus</location>
    </subcellularLocation>
</comment>
<evidence type="ECO:0000256" key="2">
    <source>
        <dbReference type="ARBA" id="ARBA00005917"/>
    </source>
</evidence>
<dbReference type="AlphaFoldDB" id="A0A507E6Z8"/>
<keyword evidence="6 8" id="KW-0539">Nucleus</keyword>
<feature type="region of interest" description="Disordered" evidence="10">
    <location>
        <begin position="1214"/>
        <end position="1243"/>
    </location>
</feature>
<dbReference type="InterPro" id="IPR027417">
    <property type="entry name" value="P-loop_NTPase"/>
</dbReference>
<dbReference type="InterPro" id="IPR003395">
    <property type="entry name" value="RecF/RecN/SMC_N"/>
</dbReference>
<dbReference type="GO" id="GO:0007059">
    <property type="term" value="P:chromosome segregation"/>
    <property type="evidence" value="ECO:0007669"/>
    <property type="project" value="UniProtKB-ARBA"/>
</dbReference>
<evidence type="ECO:0000256" key="3">
    <source>
        <dbReference type="ARBA" id="ARBA00022618"/>
    </source>
</evidence>
<feature type="compositionally biased region" description="Acidic residues" evidence="10">
    <location>
        <begin position="1060"/>
        <end position="1073"/>
    </location>
</feature>
<dbReference type="PIRSF" id="PIRSF005719">
    <property type="entry name" value="SMC"/>
    <property type="match status" value="1"/>
</dbReference>
<feature type="coiled-coil region" evidence="9">
    <location>
        <begin position="858"/>
        <end position="910"/>
    </location>
</feature>
<feature type="region of interest" description="Disordered" evidence="10">
    <location>
        <begin position="1058"/>
        <end position="1084"/>
    </location>
</feature>
<dbReference type="EMBL" id="QEAQ01000022">
    <property type="protein sequence ID" value="TPX59672.1"/>
    <property type="molecule type" value="Genomic_DNA"/>
</dbReference>
<evidence type="ECO:0000256" key="1">
    <source>
        <dbReference type="ARBA" id="ARBA00004123"/>
    </source>
</evidence>
<dbReference type="GO" id="GO:0005694">
    <property type="term" value="C:chromosome"/>
    <property type="evidence" value="ECO:0007669"/>
    <property type="project" value="InterPro"/>
</dbReference>
<dbReference type="SUPFAM" id="SSF52540">
    <property type="entry name" value="P-loop containing nucleoside triphosphate hydrolases"/>
    <property type="match status" value="2"/>
</dbReference>
<dbReference type="Pfam" id="PF06470">
    <property type="entry name" value="SMC_hinge"/>
    <property type="match status" value="1"/>
</dbReference>
<evidence type="ECO:0000256" key="7">
    <source>
        <dbReference type="ARBA" id="ARBA00023306"/>
    </source>
</evidence>
<gene>
    <name evidence="12" type="ORF">PhCBS80983_g02285</name>
</gene>
<dbReference type="FunFam" id="3.40.50.300:FF:000424">
    <property type="entry name" value="Structural maintenance of chromosomes 3"/>
    <property type="match status" value="1"/>
</dbReference>
<protein>
    <recommendedName>
        <fullName evidence="8">Structural maintenance of chromosomes protein</fullName>
    </recommendedName>
</protein>
<dbReference type="GO" id="GO:0051301">
    <property type="term" value="P:cell division"/>
    <property type="evidence" value="ECO:0007669"/>
    <property type="project" value="UniProtKB-KW"/>
</dbReference>
<keyword evidence="4" id="KW-0498">Mitosis</keyword>
<reference evidence="12 13" key="1">
    <citation type="journal article" date="2019" name="Sci. Rep.">
        <title>Comparative genomics of chytrid fungi reveal insights into the obligate biotrophic and pathogenic lifestyle of Synchytrium endobioticum.</title>
        <authorList>
            <person name="van de Vossenberg B.T.L.H."/>
            <person name="Warris S."/>
            <person name="Nguyen H.D.T."/>
            <person name="van Gent-Pelzer M.P.E."/>
            <person name="Joly D.L."/>
            <person name="van de Geest H.C."/>
            <person name="Bonants P.J.M."/>
            <person name="Smith D.S."/>
            <person name="Levesque C.A."/>
            <person name="van der Lee T.A.J."/>
        </authorList>
    </citation>
    <scope>NUCLEOTIDE SEQUENCE [LARGE SCALE GENOMIC DNA]</scope>
    <source>
        <strain evidence="12 13">CBS 809.83</strain>
    </source>
</reference>
<dbReference type="GO" id="GO:0005634">
    <property type="term" value="C:nucleus"/>
    <property type="evidence" value="ECO:0007669"/>
    <property type="project" value="UniProtKB-SubCell"/>
</dbReference>
<dbReference type="Pfam" id="PF02463">
    <property type="entry name" value="SMC_N"/>
    <property type="match status" value="1"/>
</dbReference>
<feature type="coiled-coil region" evidence="9">
    <location>
        <begin position="673"/>
        <end position="714"/>
    </location>
</feature>
<feature type="coiled-coil region" evidence="9">
    <location>
        <begin position="742"/>
        <end position="820"/>
    </location>
</feature>
<keyword evidence="7" id="KW-0131">Cell cycle</keyword>
<dbReference type="InterPro" id="IPR036277">
    <property type="entry name" value="SMC_hinge_sf"/>
</dbReference>
<dbReference type="InterPro" id="IPR041741">
    <property type="entry name" value="SMC3_ABC_euk"/>
</dbReference>
<proteinExistence type="inferred from homology"/>
<organism evidence="12 13">
    <name type="scientific">Powellomyces hirtus</name>
    <dbReference type="NCBI Taxonomy" id="109895"/>
    <lineage>
        <taxon>Eukaryota</taxon>
        <taxon>Fungi</taxon>
        <taxon>Fungi incertae sedis</taxon>
        <taxon>Chytridiomycota</taxon>
        <taxon>Chytridiomycota incertae sedis</taxon>
        <taxon>Chytridiomycetes</taxon>
        <taxon>Spizellomycetales</taxon>
        <taxon>Powellomycetaceae</taxon>
        <taxon>Powellomyces</taxon>
    </lineage>
</organism>
<feature type="coiled-coil region" evidence="9">
    <location>
        <begin position="399"/>
        <end position="478"/>
    </location>
</feature>
<feature type="domain" description="SMC hinge" evidence="11">
    <location>
        <begin position="522"/>
        <end position="634"/>
    </location>
</feature>
<dbReference type="Gene3D" id="3.30.70.1620">
    <property type="match status" value="1"/>
</dbReference>
<evidence type="ECO:0000256" key="5">
    <source>
        <dbReference type="ARBA" id="ARBA00023054"/>
    </source>
</evidence>
<evidence type="ECO:0000313" key="13">
    <source>
        <dbReference type="Proteomes" id="UP000318582"/>
    </source>
</evidence>
<evidence type="ECO:0000259" key="11">
    <source>
        <dbReference type="SMART" id="SM00968"/>
    </source>
</evidence>
<evidence type="ECO:0000256" key="8">
    <source>
        <dbReference type="PIRNR" id="PIRNR005719"/>
    </source>
</evidence>
<dbReference type="InterPro" id="IPR024704">
    <property type="entry name" value="SMC"/>
</dbReference>
<keyword evidence="5 9" id="KW-0175">Coiled coil</keyword>
<accession>A0A507E6Z8</accession>
<dbReference type="Proteomes" id="UP000318582">
    <property type="component" value="Unassembled WGS sequence"/>
</dbReference>
<comment type="caution">
    <text evidence="12">The sequence shown here is derived from an EMBL/GenBank/DDBJ whole genome shotgun (WGS) entry which is preliminary data.</text>
</comment>
<feature type="coiled-coil region" evidence="9">
    <location>
        <begin position="186"/>
        <end position="343"/>
    </location>
</feature>
<dbReference type="GO" id="GO:0005524">
    <property type="term" value="F:ATP binding"/>
    <property type="evidence" value="ECO:0007669"/>
    <property type="project" value="InterPro"/>
</dbReference>